<reference evidence="1" key="1">
    <citation type="submission" date="2022-06" db="EMBL/GenBank/DDBJ databases">
        <authorList>
            <person name="Legras J.-L."/>
            <person name="Devillers H."/>
            <person name="Grondin C."/>
        </authorList>
    </citation>
    <scope>NUCLEOTIDE SEQUENCE</scope>
    <source>
        <strain evidence="1">CLIB 1444</strain>
    </source>
</reference>
<evidence type="ECO:0000313" key="1">
    <source>
        <dbReference type="EMBL" id="CAH6719124.1"/>
    </source>
</evidence>
<name>A0ACA9Y2G7_9ASCO</name>
<dbReference type="EMBL" id="CALSDN010000002">
    <property type="protein sequence ID" value="CAH6719124.1"/>
    <property type="molecule type" value="Genomic_DNA"/>
</dbReference>
<proteinExistence type="predicted"/>
<protein>
    <submittedName>
        <fullName evidence="1">Uncharacterized protein</fullName>
    </submittedName>
</protein>
<comment type="caution">
    <text evidence="1">The sequence shown here is derived from an EMBL/GenBank/DDBJ whole genome shotgun (WGS) entry which is preliminary data.</text>
</comment>
<keyword evidence="2" id="KW-1185">Reference proteome</keyword>
<evidence type="ECO:0000313" key="2">
    <source>
        <dbReference type="Proteomes" id="UP001152531"/>
    </source>
</evidence>
<organism evidence="1 2">
    <name type="scientific">[Candida] jaroonii</name>
    <dbReference type="NCBI Taxonomy" id="467808"/>
    <lineage>
        <taxon>Eukaryota</taxon>
        <taxon>Fungi</taxon>
        <taxon>Dikarya</taxon>
        <taxon>Ascomycota</taxon>
        <taxon>Saccharomycotina</taxon>
        <taxon>Pichiomycetes</taxon>
        <taxon>Debaryomycetaceae</taxon>
        <taxon>Yamadazyma</taxon>
    </lineage>
</organism>
<accession>A0ACA9Y2G7</accession>
<dbReference type="Proteomes" id="UP001152531">
    <property type="component" value="Unassembled WGS sequence"/>
</dbReference>
<sequence length="633" mass="73437">MKDVRCPICLKLETLDRHDLICSDCSKDRLEIIRNSCIDNDKTNYDQRREINEIFDVISKIKNNDIDIRQHYETRGIDTSYSSIKVLALQLLKLELINSHIKIKNIERSTESLQQKVISLNEKIVNCEEDSSKWNSQLKNMNKRMVEEYQKNMKDVSGEMYVIKHEKIIRISKQSIQIQYNNFKIFKELVFTDKSSLAKSHLLFFNQPIIKISDFFHFNTKLFQLNQFIENLIRLQLKLVDMFNFKLPYMEELKGYLPDSEFFNLVQQKESFMINDGKIDVDDEREEVIPMDINEVDNERVVKLGNEIKLPLSSKTINSQLRRASIIRRNSASPSPQTPNGSPIKKQNSPKPNFDAPLTTSISPRTIPKNSPPHASPEKPTLKRSITGKKVVIVPHKILTKPFTKLSSKEYLKFLSILVKIIINFQTIFSHTIDIIPKTNNLIFDTLNQLRGNDDKYSDYSFDKILWKIYSLNVYFDYKLSIIDLKSPDTSTSSITSSPNLSYDDGIDTIDKIDLKKKPSLQSSKLHKLYSNLFKESMTKKDQEIYGNFSGKLSRKPSSIIPPSPNNLQVAEENNTVDLKVMTRDIHDIMVNAKDRFDLNSVFKNPKLTSDTLQMMAQSKVQLEDWDVISKMY</sequence>
<gene>
    <name evidence="1" type="ORF">CLIB1444_02S01486</name>
</gene>